<organism evidence="2 3">
    <name type="scientific">Chryseobacterium turcicum</name>
    <dbReference type="NCBI Taxonomy" id="2898076"/>
    <lineage>
        <taxon>Bacteria</taxon>
        <taxon>Pseudomonadati</taxon>
        <taxon>Bacteroidota</taxon>
        <taxon>Flavobacteriia</taxon>
        <taxon>Flavobacteriales</taxon>
        <taxon>Weeksellaceae</taxon>
        <taxon>Chryseobacterium group</taxon>
        <taxon>Chryseobacterium</taxon>
    </lineage>
</organism>
<dbReference type="Gene3D" id="1.20.120.450">
    <property type="entry name" value="dinb family like domain"/>
    <property type="match status" value="1"/>
</dbReference>
<dbReference type="RefSeq" id="WP_230666450.1">
    <property type="nucleotide sequence ID" value="NZ_JAJNAY010000001.1"/>
</dbReference>
<evidence type="ECO:0000313" key="2">
    <source>
        <dbReference type="EMBL" id="MCD1115428.1"/>
    </source>
</evidence>
<keyword evidence="1" id="KW-0175">Coiled coil</keyword>
<dbReference type="EMBL" id="JAJNAY010000001">
    <property type="protein sequence ID" value="MCD1115428.1"/>
    <property type="molecule type" value="Genomic_DNA"/>
</dbReference>
<accession>A0A9Q3UWZ3</accession>
<feature type="coiled-coil region" evidence="1">
    <location>
        <begin position="6"/>
        <end position="33"/>
    </location>
</feature>
<dbReference type="SUPFAM" id="SSF109854">
    <property type="entry name" value="DinB/YfiT-like putative metalloenzymes"/>
    <property type="match status" value="1"/>
</dbReference>
<keyword evidence="3" id="KW-1185">Reference proteome</keyword>
<reference evidence="2" key="1">
    <citation type="submission" date="2021-11" db="EMBL/GenBank/DDBJ databases">
        <title>Description of novel Chryseobacterium species.</title>
        <authorList>
            <person name="Saticioglu I.B."/>
            <person name="Ay H."/>
            <person name="Altun S."/>
            <person name="Duman M."/>
        </authorList>
    </citation>
    <scope>NUCLEOTIDE SEQUENCE</scope>
    <source>
        <strain evidence="2">C-17</strain>
    </source>
</reference>
<dbReference type="Proteomes" id="UP001108025">
    <property type="component" value="Unassembled WGS sequence"/>
</dbReference>
<sequence length="150" mass="17398">MTESIKSLFTRDLNQLKKEIEAYQNEETIWEIDKNILNSAGNLSLHLVGNINHFIGATLGNTGYIRNRELEFSLKNIPRTELIQQIEKTIEVVHSSLDKVSDEDLKKDYPIEALGYPMTTEYFLIHLFGHLGYHLGQINYHRRLLDVVLE</sequence>
<dbReference type="Pfam" id="PF07609">
    <property type="entry name" value="DUF1572"/>
    <property type="match status" value="1"/>
</dbReference>
<evidence type="ECO:0000256" key="1">
    <source>
        <dbReference type="SAM" id="Coils"/>
    </source>
</evidence>
<dbReference type="AlphaFoldDB" id="A0A9Q3UWZ3"/>
<proteinExistence type="predicted"/>
<gene>
    <name evidence="2" type="ORF">LO744_00850</name>
</gene>
<name>A0A9Q3UWZ3_9FLAO</name>
<evidence type="ECO:0000313" key="3">
    <source>
        <dbReference type="Proteomes" id="UP001108025"/>
    </source>
</evidence>
<dbReference type="InterPro" id="IPR011466">
    <property type="entry name" value="DUF1572"/>
</dbReference>
<protein>
    <submittedName>
        <fullName evidence="2">DinB family protein</fullName>
    </submittedName>
</protein>
<dbReference type="InterPro" id="IPR034660">
    <property type="entry name" value="DinB/YfiT-like"/>
</dbReference>
<comment type="caution">
    <text evidence="2">The sequence shown here is derived from an EMBL/GenBank/DDBJ whole genome shotgun (WGS) entry which is preliminary data.</text>
</comment>